<gene>
    <name evidence="1" type="ORF">FKR84_13110</name>
</gene>
<name>A0A507ZF16_9FLAO</name>
<keyword evidence="2" id="KW-1185">Reference proteome</keyword>
<proteinExistence type="predicted"/>
<protein>
    <submittedName>
        <fullName evidence="1">Uncharacterized protein</fullName>
    </submittedName>
</protein>
<organism evidence="1 2">
    <name type="scientific">Haloflavibacter putidus</name>
    <dbReference type="NCBI Taxonomy" id="2576776"/>
    <lineage>
        <taxon>Bacteria</taxon>
        <taxon>Pseudomonadati</taxon>
        <taxon>Bacteroidota</taxon>
        <taxon>Flavobacteriia</taxon>
        <taxon>Flavobacteriales</taxon>
        <taxon>Flavobacteriaceae</taxon>
        <taxon>Haloflavibacter</taxon>
    </lineage>
</organism>
<evidence type="ECO:0000313" key="1">
    <source>
        <dbReference type="EMBL" id="TQD33475.1"/>
    </source>
</evidence>
<accession>A0A507ZF16</accession>
<comment type="caution">
    <text evidence="1">The sequence shown here is derived from an EMBL/GenBank/DDBJ whole genome shotgun (WGS) entry which is preliminary data.</text>
</comment>
<dbReference type="OrthoDB" id="645138at2"/>
<reference evidence="1 2" key="1">
    <citation type="submission" date="2019-06" db="EMBL/GenBank/DDBJ databases">
        <title>Flavibacter putida gen. nov., sp. nov., a novel marine bacterium of the family Flavobacteriaceae isolated from coastal seawater.</title>
        <authorList>
            <person name="Feng X."/>
        </authorList>
    </citation>
    <scope>NUCLEOTIDE SEQUENCE [LARGE SCALE GENOMIC DNA]</scope>
    <source>
        <strain evidence="1 2">PLHSN227</strain>
    </source>
</reference>
<evidence type="ECO:0000313" key="2">
    <source>
        <dbReference type="Proteomes" id="UP000317169"/>
    </source>
</evidence>
<dbReference type="EMBL" id="VIAR01000021">
    <property type="protein sequence ID" value="TQD33475.1"/>
    <property type="molecule type" value="Genomic_DNA"/>
</dbReference>
<sequence length="250" mass="27828">MAKLASLLKIEGTLDGMTFYKGPDGEILVKKKSGVSKNRIANDPAFIRTRENGREFGHVAACGKSFRRALNSVLYDVKDRSKTARLTQALAKVKNQDTISIRGERKVHLGIQTQEAKDSLRYFDFNKNAPLTTVLKEAYVLDTVNAEIGIPQFNPKRNLGIPQGATHVEISAAHLKFDFETGEGELVKSNIENIFIEDTENPVTLSFATNPSGPGNDYYLMKVVFYQTLNNTLYPLNNGIYNALQLIEIV</sequence>
<dbReference type="RefSeq" id="WP_141422774.1">
    <property type="nucleotide sequence ID" value="NZ_VIAR01000021.1"/>
</dbReference>
<dbReference type="AlphaFoldDB" id="A0A507ZF16"/>
<dbReference type="Proteomes" id="UP000317169">
    <property type="component" value="Unassembled WGS sequence"/>
</dbReference>